<reference evidence="5" key="1">
    <citation type="journal article" date="2019" name="Int. J. Syst. Evol. Microbiol.">
        <title>The Global Catalogue of Microorganisms (GCM) 10K type strain sequencing project: providing services to taxonomists for standard genome sequencing and annotation.</title>
        <authorList>
            <consortium name="The Broad Institute Genomics Platform"/>
            <consortium name="The Broad Institute Genome Sequencing Center for Infectious Disease"/>
            <person name="Wu L."/>
            <person name="Ma J."/>
        </authorList>
    </citation>
    <scope>NUCLEOTIDE SEQUENCE [LARGE SCALE GENOMIC DNA]</scope>
    <source>
        <strain evidence="5">JCM 15442</strain>
    </source>
</reference>
<feature type="modified residue" description="4-aspartylphosphate" evidence="2">
    <location>
        <position position="56"/>
    </location>
</feature>
<dbReference type="PROSITE" id="PS50110">
    <property type="entry name" value="RESPONSE_REGULATORY"/>
    <property type="match status" value="1"/>
</dbReference>
<dbReference type="InterPro" id="IPR001789">
    <property type="entry name" value="Sig_transdc_resp-reg_receiver"/>
</dbReference>
<dbReference type="Pfam" id="PF00072">
    <property type="entry name" value="Response_reg"/>
    <property type="match status" value="1"/>
</dbReference>
<dbReference type="SMART" id="SM00448">
    <property type="entry name" value="REC"/>
    <property type="match status" value="1"/>
</dbReference>
<organism evidence="4 5">
    <name type="scientific">Deinococcus aerolatus</name>
    <dbReference type="NCBI Taxonomy" id="522487"/>
    <lineage>
        <taxon>Bacteria</taxon>
        <taxon>Thermotogati</taxon>
        <taxon>Deinococcota</taxon>
        <taxon>Deinococci</taxon>
        <taxon>Deinococcales</taxon>
        <taxon>Deinococcaceae</taxon>
        <taxon>Deinococcus</taxon>
    </lineage>
</organism>
<dbReference type="PANTHER" id="PTHR44591:SF3">
    <property type="entry name" value="RESPONSE REGULATORY DOMAIN-CONTAINING PROTEIN"/>
    <property type="match status" value="1"/>
</dbReference>
<keyword evidence="5" id="KW-1185">Reference proteome</keyword>
<dbReference type="CDD" id="cd00156">
    <property type="entry name" value="REC"/>
    <property type="match status" value="1"/>
</dbReference>
<dbReference type="InterPro" id="IPR050595">
    <property type="entry name" value="Bact_response_regulator"/>
</dbReference>
<name>A0ABQ2GEG9_9DEIO</name>
<protein>
    <submittedName>
        <fullName evidence="4">Transcriptional regulator</fullName>
    </submittedName>
</protein>
<gene>
    <name evidence="4" type="ORF">GCM10010840_32600</name>
</gene>
<dbReference type="EMBL" id="BMOL01000022">
    <property type="protein sequence ID" value="GGL91953.1"/>
    <property type="molecule type" value="Genomic_DNA"/>
</dbReference>
<keyword evidence="1 2" id="KW-0597">Phosphoprotein</keyword>
<comment type="caution">
    <text evidence="4">The sequence shown here is derived from an EMBL/GenBank/DDBJ whole genome shotgun (WGS) entry which is preliminary data.</text>
</comment>
<dbReference type="PANTHER" id="PTHR44591">
    <property type="entry name" value="STRESS RESPONSE REGULATOR PROTEIN 1"/>
    <property type="match status" value="1"/>
</dbReference>
<sequence length="269" mass="28077">MTASSHHPAVLIVDDSPGVLLSMHRLLSPHVSVKMASSAHAALEVLTPDTALVLSDVRMPGMDGLELARLLREDHPDLAVVLMSGTVEDSLRQQARALGVLDVMRKPINSERVLSSLCGWLNGEPEETAPVSLGGADLDLLPSTPVLQAPELTFQAAQACVAGVNLLPGVLSSCVFGEQGELITGSAQLPAQLGAYLGFLCSTSASLSAHLGGALPMQAAQIEFGDRVLVVCPFGTGVMTALVHDTPAASGVKSWMRARAIGLNHHLLH</sequence>
<evidence type="ECO:0000256" key="1">
    <source>
        <dbReference type="ARBA" id="ARBA00022553"/>
    </source>
</evidence>
<evidence type="ECO:0000256" key="2">
    <source>
        <dbReference type="PROSITE-ProRule" id="PRU00169"/>
    </source>
</evidence>
<evidence type="ECO:0000313" key="4">
    <source>
        <dbReference type="EMBL" id="GGL91953.1"/>
    </source>
</evidence>
<feature type="domain" description="Response regulatory" evidence="3">
    <location>
        <begin position="9"/>
        <end position="121"/>
    </location>
</feature>
<evidence type="ECO:0000313" key="5">
    <source>
        <dbReference type="Proteomes" id="UP000639973"/>
    </source>
</evidence>
<accession>A0ABQ2GEG9</accession>
<dbReference type="SUPFAM" id="SSF52172">
    <property type="entry name" value="CheY-like"/>
    <property type="match status" value="1"/>
</dbReference>
<evidence type="ECO:0000259" key="3">
    <source>
        <dbReference type="PROSITE" id="PS50110"/>
    </source>
</evidence>
<dbReference type="Proteomes" id="UP000639973">
    <property type="component" value="Unassembled WGS sequence"/>
</dbReference>
<proteinExistence type="predicted"/>
<dbReference type="Gene3D" id="3.40.50.2300">
    <property type="match status" value="1"/>
</dbReference>
<dbReference type="RefSeq" id="WP_188973902.1">
    <property type="nucleotide sequence ID" value="NZ_BMOL01000022.1"/>
</dbReference>
<dbReference type="InterPro" id="IPR011006">
    <property type="entry name" value="CheY-like_superfamily"/>
</dbReference>